<evidence type="ECO:0000256" key="2">
    <source>
        <dbReference type="ARBA" id="ARBA00022692"/>
    </source>
</evidence>
<evidence type="ECO:0008006" key="8">
    <source>
        <dbReference type="Google" id="ProtNLM"/>
    </source>
</evidence>
<evidence type="ECO:0000256" key="4">
    <source>
        <dbReference type="ARBA" id="ARBA00023136"/>
    </source>
</evidence>
<name>A0ABN0VVK2_9ACTN</name>
<keyword evidence="7" id="KW-1185">Reference proteome</keyword>
<dbReference type="EMBL" id="BAAABM010000007">
    <property type="protein sequence ID" value="GAA0318242.1"/>
    <property type="molecule type" value="Genomic_DNA"/>
</dbReference>
<feature type="transmembrane region" description="Helical" evidence="5">
    <location>
        <begin position="136"/>
        <end position="159"/>
    </location>
</feature>
<dbReference type="Gene3D" id="1.10.3730.20">
    <property type="match status" value="1"/>
</dbReference>
<reference evidence="6 7" key="1">
    <citation type="journal article" date="2019" name="Int. J. Syst. Evol. Microbiol.">
        <title>The Global Catalogue of Microorganisms (GCM) 10K type strain sequencing project: providing services to taxonomists for standard genome sequencing and annotation.</title>
        <authorList>
            <consortium name="The Broad Institute Genomics Platform"/>
            <consortium name="The Broad Institute Genome Sequencing Center for Infectious Disease"/>
            <person name="Wu L."/>
            <person name="Ma J."/>
        </authorList>
    </citation>
    <scope>NUCLEOTIDE SEQUENCE [LARGE SCALE GENOMIC DNA]</scope>
    <source>
        <strain evidence="6 7">JCM 3146</strain>
    </source>
</reference>
<gene>
    <name evidence="6" type="ORF">GCM10010151_05100</name>
</gene>
<protein>
    <recommendedName>
        <fullName evidence="8">EamA domain-containing protein</fullName>
    </recommendedName>
</protein>
<keyword evidence="4 5" id="KW-0472">Membrane</keyword>
<evidence type="ECO:0000256" key="1">
    <source>
        <dbReference type="ARBA" id="ARBA00004141"/>
    </source>
</evidence>
<dbReference type="RefSeq" id="WP_252800066.1">
    <property type="nucleotide sequence ID" value="NZ_BAAABM010000007.1"/>
</dbReference>
<feature type="transmembrane region" description="Helical" evidence="5">
    <location>
        <begin position="79"/>
        <end position="100"/>
    </location>
</feature>
<keyword evidence="2 5" id="KW-0812">Transmembrane</keyword>
<comment type="caution">
    <text evidence="6">The sequence shown here is derived from an EMBL/GenBank/DDBJ whole genome shotgun (WGS) entry which is preliminary data.</text>
</comment>
<feature type="transmembrane region" description="Helical" evidence="5">
    <location>
        <begin position="51"/>
        <end position="73"/>
    </location>
</feature>
<dbReference type="InterPro" id="IPR037185">
    <property type="entry name" value="EmrE-like"/>
</dbReference>
<dbReference type="PANTHER" id="PTHR40761">
    <property type="entry name" value="CONSERVED INTEGRAL MEMBRANE ALANINE VALINE AND LEUCINE RICH PROTEIN-RELATED"/>
    <property type="match status" value="1"/>
</dbReference>
<dbReference type="InterPro" id="IPR008521">
    <property type="entry name" value="Mg_trans_NIPA"/>
</dbReference>
<evidence type="ECO:0000313" key="7">
    <source>
        <dbReference type="Proteomes" id="UP001501822"/>
    </source>
</evidence>
<comment type="subcellular location">
    <subcellularLocation>
        <location evidence="1">Membrane</location>
        <topology evidence="1">Multi-pass membrane protein</topology>
    </subcellularLocation>
</comment>
<feature type="transmembrane region" description="Helical" evidence="5">
    <location>
        <begin position="270"/>
        <end position="287"/>
    </location>
</feature>
<feature type="transmembrane region" description="Helical" evidence="5">
    <location>
        <begin position="171"/>
        <end position="191"/>
    </location>
</feature>
<feature type="transmembrane region" description="Helical" evidence="5">
    <location>
        <begin position="107"/>
        <end position="124"/>
    </location>
</feature>
<dbReference type="Proteomes" id="UP001501822">
    <property type="component" value="Unassembled WGS sequence"/>
</dbReference>
<dbReference type="Pfam" id="PF05653">
    <property type="entry name" value="Mg_trans_NIPA"/>
    <property type="match status" value="1"/>
</dbReference>
<feature type="transmembrane region" description="Helical" evidence="5">
    <location>
        <begin position="6"/>
        <end position="30"/>
    </location>
</feature>
<accession>A0ABN0VVK2</accession>
<organism evidence="6 7">
    <name type="scientific">Actinoallomurus spadix</name>
    <dbReference type="NCBI Taxonomy" id="79912"/>
    <lineage>
        <taxon>Bacteria</taxon>
        <taxon>Bacillati</taxon>
        <taxon>Actinomycetota</taxon>
        <taxon>Actinomycetes</taxon>
        <taxon>Streptosporangiales</taxon>
        <taxon>Thermomonosporaceae</taxon>
        <taxon>Actinoallomurus</taxon>
    </lineage>
</organism>
<evidence type="ECO:0000256" key="3">
    <source>
        <dbReference type="ARBA" id="ARBA00022989"/>
    </source>
</evidence>
<proteinExistence type="predicted"/>
<evidence type="ECO:0000313" key="6">
    <source>
        <dbReference type="EMBL" id="GAA0318242.1"/>
    </source>
</evidence>
<dbReference type="PANTHER" id="PTHR40761:SF1">
    <property type="entry name" value="CONSERVED INTEGRAL MEMBRANE ALANINE VALINE AND LEUCINE RICH PROTEIN-RELATED"/>
    <property type="match status" value="1"/>
</dbReference>
<feature type="transmembrane region" description="Helical" evidence="5">
    <location>
        <begin position="238"/>
        <end position="258"/>
    </location>
</feature>
<feature type="transmembrane region" description="Helical" evidence="5">
    <location>
        <begin position="211"/>
        <end position="231"/>
    </location>
</feature>
<dbReference type="SUPFAM" id="SSF103481">
    <property type="entry name" value="Multidrug resistance efflux transporter EmrE"/>
    <property type="match status" value="1"/>
</dbReference>
<keyword evidence="3 5" id="KW-1133">Transmembrane helix</keyword>
<sequence>MGGSDVRGAVLALMATLIYYLGFIVFRVAANRMPELRGTRPLRLLQYTYTNWLWLSGLVIVLAGVATQVKALTMLPLSLAQPIFAASLLFVLFYAGVFFGERLTGREWACVGLFGLATAMVGASNGRHEVLTSAVAGPLTLMAVVVPGILIGVAVLVGGDIRTFGRHARPLAGIAHGIGCGVSLGVSELALKGVAAVYNAHGLAAAAYGTPYPYVAVGMAALGLAQLQIGLQRCRMSIVVSVLTVTAKTQLVILGALLYKEPWPSDRLLVALRLAAFVLAGAALVLFPRHEAVEERAGAALVPSARERA</sequence>
<evidence type="ECO:0000256" key="5">
    <source>
        <dbReference type="SAM" id="Phobius"/>
    </source>
</evidence>